<comment type="caution">
    <text evidence="2">The sequence shown here is derived from an EMBL/GenBank/DDBJ whole genome shotgun (WGS) entry which is preliminary data.</text>
</comment>
<name>A0A4Y2FLM5_ARAVE</name>
<proteinExistence type="predicted"/>
<sequence>MRREIEGFKSDLRDSYIACSDESEDLYQCFTGMKDMAIETLAKVRRLIAKARESRKSVKIESSSKQWRTGQVASLPDGKWAPLHIS</sequence>
<gene>
    <name evidence="2" type="ORF">AVEN_130255_1</name>
</gene>
<protein>
    <submittedName>
        <fullName evidence="2">Uncharacterized protein</fullName>
    </submittedName>
</protein>
<organism evidence="2 3">
    <name type="scientific">Araneus ventricosus</name>
    <name type="common">Orbweaver spider</name>
    <name type="synonym">Epeira ventricosa</name>
    <dbReference type="NCBI Taxonomy" id="182803"/>
    <lineage>
        <taxon>Eukaryota</taxon>
        <taxon>Metazoa</taxon>
        <taxon>Ecdysozoa</taxon>
        <taxon>Arthropoda</taxon>
        <taxon>Chelicerata</taxon>
        <taxon>Arachnida</taxon>
        <taxon>Araneae</taxon>
        <taxon>Araneomorphae</taxon>
        <taxon>Entelegynae</taxon>
        <taxon>Araneoidea</taxon>
        <taxon>Araneidae</taxon>
        <taxon>Araneus</taxon>
    </lineage>
</organism>
<reference evidence="2 3" key="1">
    <citation type="journal article" date="2019" name="Sci. Rep.">
        <title>Orb-weaving spider Araneus ventricosus genome elucidates the spidroin gene catalogue.</title>
        <authorList>
            <person name="Kono N."/>
            <person name="Nakamura H."/>
            <person name="Ohtoshi R."/>
            <person name="Moran D.A.P."/>
            <person name="Shinohara A."/>
            <person name="Yoshida Y."/>
            <person name="Fujiwara M."/>
            <person name="Mori M."/>
            <person name="Tomita M."/>
            <person name="Arakawa K."/>
        </authorList>
    </citation>
    <scope>NUCLEOTIDE SEQUENCE [LARGE SCALE GENOMIC DNA]</scope>
</reference>
<dbReference type="EMBL" id="BGPR01000994">
    <property type="protein sequence ID" value="GBM42372.1"/>
    <property type="molecule type" value="Genomic_DNA"/>
</dbReference>
<feature type="region of interest" description="Disordered" evidence="1">
    <location>
        <begin position="56"/>
        <end position="86"/>
    </location>
</feature>
<evidence type="ECO:0000313" key="2">
    <source>
        <dbReference type="EMBL" id="GBM42372.1"/>
    </source>
</evidence>
<accession>A0A4Y2FLM5</accession>
<dbReference type="Proteomes" id="UP000499080">
    <property type="component" value="Unassembled WGS sequence"/>
</dbReference>
<keyword evidence="3" id="KW-1185">Reference proteome</keyword>
<evidence type="ECO:0000256" key="1">
    <source>
        <dbReference type="SAM" id="MobiDB-lite"/>
    </source>
</evidence>
<evidence type="ECO:0000313" key="3">
    <source>
        <dbReference type="Proteomes" id="UP000499080"/>
    </source>
</evidence>
<dbReference type="AlphaFoldDB" id="A0A4Y2FLM5"/>
<feature type="compositionally biased region" description="Polar residues" evidence="1">
    <location>
        <begin position="60"/>
        <end position="72"/>
    </location>
</feature>